<dbReference type="InterPro" id="IPR032675">
    <property type="entry name" value="LRR_dom_sf"/>
</dbReference>
<dbReference type="InParanoid" id="A0A1C7NMM6"/>
<organism evidence="2 3">
    <name type="scientific">Choanephora cucurbitarum</name>
    <dbReference type="NCBI Taxonomy" id="101091"/>
    <lineage>
        <taxon>Eukaryota</taxon>
        <taxon>Fungi</taxon>
        <taxon>Fungi incertae sedis</taxon>
        <taxon>Mucoromycota</taxon>
        <taxon>Mucoromycotina</taxon>
        <taxon>Mucoromycetes</taxon>
        <taxon>Mucorales</taxon>
        <taxon>Mucorineae</taxon>
        <taxon>Choanephoraceae</taxon>
        <taxon>Choanephoroideae</taxon>
        <taxon>Choanephora</taxon>
    </lineage>
</organism>
<comment type="caution">
    <text evidence="2">The sequence shown here is derived from an EMBL/GenBank/DDBJ whole genome shotgun (WGS) entry which is preliminary data.</text>
</comment>
<protein>
    <submittedName>
        <fullName evidence="2">Uncharacterized protein</fullName>
    </submittedName>
</protein>
<feature type="region of interest" description="Disordered" evidence="1">
    <location>
        <begin position="274"/>
        <end position="296"/>
    </location>
</feature>
<dbReference type="EMBL" id="LUGH01000053">
    <property type="protein sequence ID" value="OBZ90337.1"/>
    <property type="molecule type" value="Genomic_DNA"/>
</dbReference>
<dbReference type="InterPro" id="IPR001611">
    <property type="entry name" value="Leu-rich_rpt"/>
</dbReference>
<name>A0A1C7NMM6_9FUNG</name>
<keyword evidence="3" id="KW-1185">Reference proteome</keyword>
<evidence type="ECO:0000313" key="2">
    <source>
        <dbReference type="EMBL" id="OBZ90337.1"/>
    </source>
</evidence>
<dbReference type="Pfam" id="PF13516">
    <property type="entry name" value="LRR_6"/>
    <property type="match status" value="1"/>
</dbReference>
<accession>A0A1C7NMM6</accession>
<reference evidence="2 3" key="1">
    <citation type="submission" date="2016-03" db="EMBL/GenBank/DDBJ databases">
        <title>Choanephora cucurbitarum.</title>
        <authorList>
            <person name="Min B."/>
            <person name="Park H."/>
            <person name="Park J.-H."/>
            <person name="Shin H.-D."/>
            <person name="Choi I.-G."/>
        </authorList>
    </citation>
    <scope>NUCLEOTIDE SEQUENCE [LARGE SCALE GENOMIC DNA]</scope>
    <source>
        <strain evidence="2 3">KUS-F28377</strain>
    </source>
</reference>
<dbReference type="SMART" id="SM00367">
    <property type="entry name" value="LRR_CC"/>
    <property type="match status" value="2"/>
</dbReference>
<dbReference type="OrthoDB" id="550575at2759"/>
<dbReference type="AlphaFoldDB" id="A0A1C7NMM6"/>
<sequence>MVPSLYSICLDYVKNHTEAISSLENIPFDIVHTVLNHLFTTSASLNANILSLSSLSCSDELRKLDVPWTRLVLSRAAIGSSALPGLMVISEKFPRFITCLQLGRSGLGDDDLYLLRTMTNLQVLDLSHNPNITDRGASYLVNMATLSFPHGMHYLEDVHLTDLPDLTDKCLKHIIKLNVSYLDLSRTGITEEVAIHFLTRRGGYRKLAPIPSLRTLALFAPRINPKLHRFVRDISHVYDIGLLPPRPAPIFEEEGKEQPKPTLQFRRMNQVKNQAQKRATLADLPNRSTKKQRPTTTDYLAMFEKEMLNFNN</sequence>
<dbReference type="SUPFAM" id="SSF52047">
    <property type="entry name" value="RNI-like"/>
    <property type="match status" value="1"/>
</dbReference>
<proteinExistence type="predicted"/>
<evidence type="ECO:0000256" key="1">
    <source>
        <dbReference type="SAM" id="MobiDB-lite"/>
    </source>
</evidence>
<dbReference type="STRING" id="101091.A0A1C7NMM6"/>
<gene>
    <name evidence="2" type="ORF">A0J61_01610</name>
</gene>
<dbReference type="InterPro" id="IPR006553">
    <property type="entry name" value="Leu-rich_rpt_Cys-con_subtyp"/>
</dbReference>
<dbReference type="Gene3D" id="3.80.10.10">
    <property type="entry name" value="Ribonuclease Inhibitor"/>
    <property type="match status" value="1"/>
</dbReference>
<evidence type="ECO:0000313" key="3">
    <source>
        <dbReference type="Proteomes" id="UP000093000"/>
    </source>
</evidence>
<dbReference type="Proteomes" id="UP000093000">
    <property type="component" value="Unassembled WGS sequence"/>
</dbReference>